<evidence type="ECO:0000256" key="4">
    <source>
        <dbReference type="ARBA" id="ARBA00030762"/>
    </source>
</evidence>
<dbReference type="GO" id="GO:0009298">
    <property type="term" value="P:GDP-mannose biosynthetic process"/>
    <property type="evidence" value="ECO:0007669"/>
    <property type="project" value="InterPro"/>
</dbReference>
<organism evidence="9 10">
    <name type="scientific">Gillisia mitskevichiae</name>
    <dbReference type="NCBI Taxonomy" id="270921"/>
    <lineage>
        <taxon>Bacteria</taxon>
        <taxon>Pseudomonadati</taxon>
        <taxon>Bacteroidota</taxon>
        <taxon>Flavobacteriia</taxon>
        <taxon>Flavobacteriales</taxon>
        <taxon>Flavobacteriaceae</taxon>
        <taxon>Gillisia</taxon>
    </lineage>
</organism>
<feature type="binding site" evidence="5">
    <location>
        <position position="180"/>
    </location>
    <ligand>
        <name>Zn(2+)</name>
        <dbReference type="ChEBI" id="CHEBI:29105"/>
    </ligand>
</feature>
<dbReference type="InterPro" id="IPR016305">
    <property type="entry name" value="Mannose-6-P_Isomerase"/>
</dbReference>
<dbReference type="GO" id="GO:0005975">
    <property type="term" value="P:carbohydrate metabolic process"/>
    <property type="evidence" value="ECO:0007669"/>
    <property type="project" value="InterPro"/>
</dbReference>
<dbReference type="GO" id="GO:0008270">
    <property type="term" value="F:zinc ion binding"/>
    <property type="evidence" value="ECO:0007669"/>
    <property type="project" value="InterPro"/>
</dbReference>
<dbReference type="PRINTS" id="PR00714">
    <property type="entry name" value="MAN6PISMRASE"/>
</dbReference>
<name>A0A495PTC1_9FLAO</name>
<dbReference type="InterPro" id="IPR051804">
    <property type="entry name" value="Carb_Metab_Reg_Kinase/Isom"/>
</dbReference>
<dbReference type="OrthoDB" id="9808275at2"/>
<comment type="caution">
    <text evidence="9">The sequence shown here is derived from an EMBL/GenBank/DDBJ whole genome shotgun (WGS) entry which is preliminary data.</text>
</comment>
<dbReference type="EMBL" id="RBLG01000002">
    <property type="protein sequence ID" value="RKS53854.1"/>
    <property type="molecule type" value="Genomic_DNA"/>
</dbReference>
<feature type="binding site" evidence="5">
    <location>
        <position position="105"/>
    </location>
    <ligand>
        <name>Zn(2+)</name>
        <dbReference type="ChEBI" id="CHEBI:29105"/>
    </ligand>
</feature>
<evidence type="ECO:0000256" key="2">
    <source>
        <dbReference type="ARBA" id="ARBA00022833"/>
    </source>
</evidence>
<reference evidence="9 10" key="1">
    <citation type="submission" date="2018-10" db="EMBL/GenBank/DDBJ databases">
        <title>Genomic Encyclopedia of Archaeal and Bacterial Type Strains, Phase II (KMG-II): from individual species to whole genera.</title>
        <authorList>
            <person name="Goeker M."/>
        </authorList>
    </citation>
    <scope>NUCLEOTIDE SEQUENCE [LARGE SCALE GENOMIC DNA]</scope>
    <source>
        <strain evidence="9 10">DSM 19839</strain>
    </source>
</reference>
<evidence type="ECO:0000313" key="9">
    <source>
        <dbReference type="EMBL" id="RKS53854.1"/>
    </source>
</evidence>
<dbReference type="CDD" id="cd07010">
    <property type="entry name" value="cupin_PMI_type_I_N_bac"/>
    <property type="match status" value="1"/>
</dbReference>
<evidence type="ECO:0000256" key="3">
    <source>
        <dbReference type="ARBA" id="ARBA00029741"/>
    </source>
</evidence>
<dbReference type="InterPro" id="IPR049071">
    <property type="entry name" value="MPI_cupin_dom"/>
</dbReference>
<keyword evidence="9" id="KW-0413">Isomerase</keyword>
<dbReference type="PANTHER" id="PTHR42742">
    <property type="entry name" value="TRANSCRIPTIONAL REPRESSOR MPRA"/>
    <property type="match status" value="1"/>
</dbReference>
<feature type="active site" evidence="6">
    <location>
        <position position="200"/>
    </location>
</feature>
<feature type="domain" description="Mannose-6-phosphate isomerase cupin" evidence="8">
    <location>
        <begin position="248"/>
        <end position="318"/>
    </location>
</feature>
<dbReference type="AlphaFoldDB" id="A0A495PTC1"/>
<feature type="binding site" evidence="5">
    <location>
        <position position="122"/>
    </location>
    <ligand>
        <name>Zn(2+)</name>
        <dbReference type="ChEBI" id="CHEBI:29105"/>
    </ligand>
</feature>
<evidence type="ECO:0000259" key="8">
    <source>
        <dbReference type="Pfam" id="PF21621"/>
    </source>
</evidence>
<comment type="cofactor">
    <cofactor evidence="5">
        <name>Zn(2+)</name>
        <dbReference type="ChEBI" id="CHEBI:29105"/>
    </cofactor>
    <text evidence="5">Binds 1 zinc ion per subunit.</text>
</comment>
<dbReference type="InterPro" id="IPR014628">
    <property type="entry name" value="Man6P_isomerase_Firm_short"/>
</dbReference>
<evidence type="ECO:0000313" key="10">
    <source>
        <dbReference type="Proteomes" id="UP000276282"/>
    </source>
</evidence>
<evidence type="ECO:0000259" key="7">
    <source>
        <dbReference type="Pfam" id="PF20511"/>
    </source>
</evidence>
<keyword evidence="1 5" id="KW-0479">Metal-binding</keyword>
<evidence type="ECO:0000256" key="1">
    <source>
        <dbReference type="ARBA" id="ARBA00022723"/>
    </source>
</evidence>
<accession>A0A495PTC1</accession>
<dbReference type="PANTHER" id="PTHR42742:SF3">
    <property type="entry name" value="FRUCTOKINASE"/>
    <property type="match status" value="1"/>
</dbReference>
<dbReference type="InterPro" id="IPR046457">
    <property type="entry name" value="PMI_typeI_cat"/>
</dbReference>
<evidence type="ECO:0000256" key="5">
    <source>
        <dbReference type="PIRSR" id="PIRSR036894-1"/>
    </source>
</evidence>
<dbReference type="Gene3D" id="2.60.120.10">
    <property type="entry name" value="Jelly Rolls"/>
    <property type="match status" value="2"/>
</dbReference>
<keyword evidence="10" id="KW-1185">Reference proteome</keyword>
<dbReference type="Proteomes" id="UP000276282">
    <property type="component" value="Unassembled WGS sequence"/>
</dbReference>
<dbReference type="Pfam" id="PF20511">
    <property type="entry name" value="PMI_typeI_cat"/>
    <property type="match status" value="1"/>
</dbReference>
<dbReference type="SUPFAM" id="SSF51182">
    <property type="entry name" value="RmlC-like cupins"/>
    <property type="match status" value="1"/>
</dbReference>
<proteinExistence type="predicted"/>
<dbReference type="InterPro" id="IPR011051">
    <property type="entry name" value="RmlC_Cupin_sf"/>
</dbReference>
<feature type="domain" description="Phosphomannose isomerase type I catalytic" evidence="7">
    <location>
        <begin position="7"/>
        <end position="117"/>
    </location>
</feature>
<gene>
    <name evidence="9" type="ORF">BC962_2114</name>
</gene>
<keyword evidence="2 5" id="KW-0862">Zinc</keyword>
<protein>
    <recommendedName>
        <fullName evidence="3">Phosphohexomutase</fullName>
    </recommendedName>
    <alternativeName>
        <fullName evidence="4">Phosphomannose isomerase</fullName>
    </alternativeName>
</protein>
<dbReference type="PIRSF" id="PIRSF036894">
    <property type="entry name" value="PMI_Firm_short"/>
    <property type="match status" value="1"/>
</dbReference>
<dbReference type="RefSeq" id="WP_121345924.1">
    <property type="nucleotide sequence ID" value="NZ_RBLG01000002.1"/>
</dbReference>
<sequence>MNNELYLLKFDPILKEKIWGGSKLNSLFNKKTKSNKTGESWEISDHEDDISIVSNGPLKGKSLQYLLKEYKEELVGKEVFKNFGIKFPLLIKYIDAAENLSIQLHPNDKIAKEKHNSFGKTEMWYIMQADKDAELILGFKEPISKAKYVELVEQNKLPDSLNKVKVKVGDAFIIPPGLVHAIGKGVVLAEIQQTSDVTYRIYDWDRKSETGEKRELHTALALEAIDLSSEDGHKIDYTIQSNTTSKIIATNYFKTNIIAVDGEINEDYSEKDCFIILMGIEGESIISLENGNSEILKPGETLLIPASKPNIKINSSGAKILEVSV</sequence>
<dbReference type="Pfam" id="PF21621">
    <property type="entry name" value="MPI_cupin_dom"/>
    <property type="match status" value="1"/>
</dbReference>
<dbReference type="InterPro" id="IPR014710">
    <property type="entry name" value="RmlC-like_jellyroll"/>
</dbReference>
<dbReference type="GO" id="GO:0004476">
    <property type="term" value="F:mannose-6-phosphate isomerase activity"/>
    <property type="evidence" value="ECO:0007669"/>
    <property type="project" value="InterPro"/>
</dbReference>
<evidence type="ECO:0000256" key="6">
    <source>
        <dbReference type="PIRSR" id="PIRSR036894-2"/>
    </source>
</evidence>